<keyword evidence="2" id="KW-0863">Zinc-finger</keyword>
<evidence type="ECO:0000256" key="1">
    <source>
        <dbReference type="ARBA" id="ARBA00022723"/>
    </source>
</evidence>
<gene>
    <name evidence="6" type="primary">THAP1</name>
</gene>
<keyword evidence="1" id="KW-0479">Metal-binding</keyword>
<dbReference type="InterPro" id="IPR006612">
    <property type="entry name" value="THAP_Znf"/>
</dbReference>
<dbReference type="GO" id="GO:0003677">
    <property type="term" value="F:DNA binding"/>
    <property type="evidence" value="ECO:0007669"/>
    <property type="project" value="UniProtKB-KW"/>
</dbReference>
<keyword evidence="3" id="KW-0862">Zinc</keyword>
<dbReference type="Pfam" id="PF05485">
    <property type="entry name" value="THAP"/>
    <property type="match status" value="1"/>
</dbReference>
<keyword evidence="4" id="KW-0238">DNA-binding</keyword>
<name>D3PFV1_LEPSM</name>
<dbReference type="GO" id="GO:0008270">
    <property type="term" value="F:zinc ion binding"/>
    <property type="evidence" value="ECO:0007669"/>
    <property type="project" value="UniProtKB-KW"/>
</dbReference>
<accession>D3PFV1</accession>
<evidence type="ECO:0000256" key="2">
    <source>
        <dbReference type="ARBA" id="ARBA00022771"/>
    </source>
</evidence>
<evidence type="ECO:0000256" key="3">
    <source>
        <dbReference type="ARBA" id="ARBA00022833"/>
    </source>
</evidence>
<evidence type="ECO:0000256" key="4">
    <source>
        <dbReference type="ARBA" id="ARBA00023125"/>
    </source>
</evidence>
<dbReference type="AlphaFoldDB" id="D3PFV1"/>
<evidence type="ECO:0000259" key="5">
    <source>
        <dbReference type="Pfam" id="PF05485"/>
    </source>
</evidence>
<evidence type="ECO:0000313" key="6">
    <source>
        <dbReference type="EMBL" id="ADD24147.1"/>
    </source>
</evidence>
<sequence>MSINKLMQIIGAYKSRINIHCVAFDCKNKYATGDSISYHRFTTQVPERCRQWVRNLKADELTPQKVFG</sequence>
<proteinExistence type="evidence at transcript level"/>
<dbReference type="OrthoDB" id="5988927at2759"/>
<dbReference type="SUPFAM" id="SSF57716">
    <property type="entry name" value="Glucocorticoid receptor-like (DNA-binding domain)"/>
    <property type="match status" value="1"/>
</dbReference>
<organism evidence="6">
    <name type="scientific">Lepeophtheirus salmonis</name>
    <name type="common">Salmon louse</name>
    <name type="synonym">Caligus salmonis</name>
    <dbReference type="NCBI Taxonomy" id="72036"/>
    <lineage>
        <taxon>Eukaryota</taxon>
        <taxon>Metazoa</taxon>
        <taxon>Ecdysozoa</taxon>
        <taxon>Arthropoda</taxon>
        <taxon>Crustacea</taxon>
        <taxon>Multicrustacea</taxon>
        <taxon>Hexanauplia</taxon>
        <taxon>Copepoda</taxon>
        <taxon>Siphonostomatoida</taxon>
        <taxon>Caligidae</taxon>
        <taxon>Lepeophtheirus</taxon>
    </lineage>
</organism>
<dbReference type="EMBL" id="BT120507">
    <property type="protein sequence ID" value="ADD24147.1"/>
    <property type="molecule type" value="mRNA"/>
</dbReference>
<reference evidence="6" key="1">
    <citation type="submission" date="2010-03" db="EMBL/GenBank/DDBJ databases">
        <title>Lepeophtheirus salmonis ESTs and full-length cDNAs.</title>
        <authorList>
            <person name="Yasuike M."/>
            <person name="von Schalburg K."/>
            <person name="Cooper G."/>
            <person name="Leong J."/>
            <person name="Jones S.R.M."/>
            <person name="Koop B.F."/>
        </authorList>
    </citation>
    <scope>NUCLEOTIDE SEQUENCE</scope>
    <source>
        <tissue evidence="6">Whole</tissue>
    </source>
</reference>
<feature type="domain" description="THAP-type" evidence="5">
    <location>
        <begin position="21"/>
        <end position="65"/>
    </location>
</feature>
<protein>
    <submittedName>
        <fullName evidence="6">THAP domain-containing protein 1</fullName>
    </submittedName>
</protein>